<dbReference type="GO" id="GO:0004867">
    <property type="term" value="F:serine-type endopeptidase inhibitor activity"/>
    <property type="evidence" value="ECO:0007669"/>
    <property type="project" value="InterPro"/>
</dbReference>
<reference evidence="7" key="1">
    <citation type="submission" date="2021-06" db="EMBL/GenBank/DDBJ databases">
        <authorList>
            <person name="Hodson N. C."/>
            <person name="Mongue J. A."/>
            <person name="Jaron S. K."/>
        </authorList>
    </citation>
    <scope>NUCLEOTIDE SEQUENCE</scope>
</reference>
<dbReference type="Pfam" id="PF00090">
    <property type="entry name" value="TSP_1"/>
    <property type="match status" value="3"/>
</dbReference>
<dbReference type="PROSITE" id="PS51019">
    <property type="entry name" value="REELIN"/>
    <property type="match status" value="1"/>
</dbReference>
<dbReference type="InterPro" id="IPR000884">
    <property type="entry name" value="TSP1_rpt"/>
</dbReference>
<sequence>MTLSTTVLRVAALVLFTCNLAPTHGLWCDRTPVGITVPKTPGDNDFKIIISGDPDRYIPGAVYTVRLQAPEIQFTDKFSGFLLVAEPADGLSPETSSGNFQLPAESLARFSEYCPHAVRQASELPKTEVQIRWQAPESPAGCVVFKAAVTKSKNEWFMDDGALTKQLCPENEDGLDENENKEPCCACDEAKYELTFEGLWSSLTHPKDFPADTLSAHFGDVIGASHSPDYRFWEYGGEASDGLSNLAELGDTQELESELKEKSSNIRTIIKARGLKNPKFYGYKTSAVFRADKDNNLVSIVSKIVPSPDWFVGISGVNLCLPNCSWSEEKILNLYPWDAGTNDGISYTSEGEATYPKETISRIVWNGDENSPFYDEDGNIVRPFAKLKLSKQRSYNKDCETDARRDAFASDNADGDMYDESEHQNLPECQVSLWSDWGPCPVTCGRGTQTRYRNYINPAKATKYGCNRRRVDKKNCYNTGGCSEATSTLYKGKLFRSAVEPTKGQDSRASYCSTTEWTQWSQCSATCGRGRRARDRKFLYPQLAVQNECTDHLQEQGICYGIIQDCSMIEKVEPGCETTNWSEWGACSVTCGQGVRKRTRYFVKNRANHRHCNLELMEFQTCTGVKPNCSEPEDMKGICKLPKQVGMCPNSGNFSRWYFEKETLSCKAFTYLACRGNKNNFRTEQECESQCGFLRFELRDQGRGTGPPAIDCLTSPWSEWSRCRGNCGTKTRTIISYNQNGGKLCPSLIKTRQCDENSSACRLPEHSYGKPIAYNWNA</sequence>
<dbReference type="CDD" id="cd08544">
    <property type="entry name" value="Reeler"/>
    <property type="match status" value="1"/>
</dbReference>
<name>A0A8J2P7V3_9HEXA</name>
<evidence type="ECO:0000256" key="3">
    <source>
        <dbReference type="SAM" id="SignalP"/>
    </source>
</evidence>
<evidence type="ECO:0000256" key="1">
    <source>
        <dbReference type="ARBA" id="ARBA00019594"/>
    </source>
</evidence>
<dbReference type="InterPro" id="IPR051418">
    <property type="entry name" value="Spondin/Thrombospondin_T1"/>
</dbReference>
<evidence type="ECO:0000313" key="8">
    <source>
        <dbReference type="Proteomes" id="UP000708208"/>
    </source>
</evidence>
<evidence type="ECO:0000259" key="5">
    <source>
        <dbReference type="PROSITE" id="PS51019"/>
    </source>
</evidence>
<feature type="chain" id="PRO_5035315821" description="Spondin-1" evidence="3">
    <location>
        <begin position="26"/>
        <end position="778"/>
    </location>
</feature>
<dbReference type="InterPro" id="IPR002861">
    <property type="entry name" value="Reeler_dom"/>
</dbReference>
<dbReference type="InterPro" id="IPR009465">
    <property type="entry name" value="Spondin_N"/>
</dbReference>
<feature type="domain" description="Spondin" evidence="6">
    <location>
        <begin position="180"/>
        <end position="372"/>
    </location>
</feature>
<dbReference type="FunFam" id="2.60.40.2130:FF:000002">
    <property type="entry name" value="Putative Spondin-1"/>
    <property type="match status" value="1"/>
</dbReference>
<dbReference type="Pfam" id="PF06468">
    <property type="entry name" value="Spond_N"/>
    <property type="match status" value="1"/>
</dbReference>
<feature type="domain" description="BPTI/Kunitz inhibitor" evidence="4">
    <location>
        <begin position="639"/>
        <end position="691"/>
    </location>
</feature>
<dbReference type="GO" id="GO:0031012">
    <property type="term" value="C:extracellular matrix"/>
    <property type="evidence" value="ECO:0007669"/>
    <property type="project" value="TreeGrafter"/>
</dbReference>
<feature type="signal peptide" evidence="3">
    <location>
        <begin position="1"/>
        <end position="25"/>
    </location>
</feature>
<dbReference type="PANTHER" id="PTHR11311">
    <property type="entry name" value="SPONDIN"/>
    <property type="match status" value="1"/>
</dbReference>
<accession>A0A8J2P7V3</accession>
<evidence type="ECO:0000259" key="4">
    <source>
        <dbReference type="PROSITE" id="PS50279"/>
    </source>
</evidence>
<dbReference type="SMART" id="SM00209">
    <property type="entry name" value="TSP1"/>
    <property type="match status" value="4"/>
</dbReference>
<protein>
    <recommendedName>
        <fullName evidence="1">Spondin-1</fullName>
    </recommendedName>
    <alternativeName>
        <fullName evidence="2">F-spondin</fullName>
    </alternativeName>
</protein>
<dbReference type="PROSITE" id="PS50092">
    <property type="entry name" value="TSP1"/>
    <property type="match status" value="4"/>
</dbReference>
<dbReference type="InterPro" id="IPR002223">
    <property type="entry name" value="Kunitz_BPTI"/>
</dbReference>
<dbReference type="EMBL" id="CAJVCH010176106">
    <property type="protein sequence ID" value="CAG7729287.1"/>
    <property type="molecule type" value="Genomic_DNA"/>
</dbReference>
<evidence type="ECO:0000256" key="2">
    <source>
        <dbReference type="ARBA" id="ARBA00030964"/>
    </source>
</evidence>
<dbReference type="OrthoDB" id="347314at2759"/>
<proteinExistence type="predicted"/>
<dbReference type="Proteomes" id="UP000708208">
    <property type="component" value="Unassembled WGS sequence"/>
</dbReference>
<dbReference type="Pfam" id="PF02014">
    <property type="entry name" value="Reeler"/>
    <property type="match status" value="1"/>
</dbReference>
<comment type="caution">
    <text evidence="7">The sequence shown here is derived from an EMBL/GenBank/DDBJ whole genome shotgun (WGS) entry which is preliminary data.</text>
</comment>
<dbReference type="NCBIfam" id="NF038123">
    <property type="entry name" value="NF038123_dom"/>
    <property type="match status" value="1"/>
</dbReference>
<dbReference type="AlphaFoldDB" id="A0A8J2P7V3"/>
<organism evidence="7 8">
    <name type="scientific">Allacma fusca</name>
    <dbReference type="NCBI Taxonomy" id="39272"/>
    <lineage>
        <taxon>Eukaryota</taxon>
        <taxon>Metazoa</taxon>
        <taxon>Ecdysozoa</taxon>
        <taxon>Arthropoda</taxon>
        <taxon>Hexapoda</taxon>
        <taxon>Collembola</taxon>
        <taxon>Symphypleona</taxon>
        <taxon>Sminthuridae</taxon>
        <taxon>Allacma</taxon>
    </lineage>
</organism>
<dbReference type="CDD" id="cd00109">
    <property type="entry name" value="Kunitz-type"/>
    <property type="match status" value="1"/>
</dbReference>
<dbReference type="SMART" id="SM00131">
    <property type="entry name" value="KU"/>
    <property type="match status" value="1"/>
</dbReference>
<dbReference type="PROSITE" id="PS51020">
    <property type="entry name" value="SPONDIN"/>
    <property type="match status" value="1"/>
</dbReference>
<keyword evidence="3" id="KW-0732">Signal</keyword>
<dbReference type="PROSITE" id="PS50279">
    <property type="entry name" value="BPTI_KUNITZ_2"/>
    <property type="match status" value="1"/>
</dbReference>
<dbReference type="GO" id="GO:0007155">
    <property type="term" value="P:cell adhesion"/>
    <property type="evidence" value="ECO:0007669"/>
    <property type="project" value="TreeGrafter"/>
</dbReference>
<keyword evidence="8" id="KW-1185">Reference proteome</keyword>
<gene>
    <name evidence="7" type="ORF">AFUS01_LOCUS18014</name>
</gene>
<dbReference type="Pfam" id="PF00014">
    <property type="entry name" value="Kunitz_BPTI"/>
    <property type="match status" value="1"/>
</dbReference>
<evidence type="ECO:0000259" key="6">
    <source>
        <dbReference type="PROSITE" id="PS51020"/>
    </source>
</evidence>
<feature type="domain" description="Reelin" evidence="5">
    <location>
        <begin position="13"/>
        <end position="183"/>
    </location>
</feature>
<dbReference type="PANTHER" id="PTHR11311:SF16">
    <property type="entry name" value="SPONDIN-1"/>
    <property type="match status" value="1"/>
</dbReference>
<evidence type="ECO:0000313" key="7">
    <source>
        <dbReference type="EMBL" id="CAG7729287.1"/>
    </source>
</evidence>